<dbReference type="AlphaFoldDB" id="A0A401S1R1"/>
<evidence type="ECO:0008006" key="4">
    <source>
        <dbReference type="Google" id="ProtNLM"/>
    </source>
</evidence>
<sequence>MMTFPLYGTVRASNKLIYMTSALEHLANETAFEAKATGQALAEVSAELVAVQTVALQNRLALDYLLALQGGMCTFAGQECCTYIPDASEDITNLADHIQ</sequence>
<organism evidence="2 3">
    <name type="scientific">Chiloscyllium punctatum</name>
    <name type="common">Brownbanded bambooshark</name>
    <name type="synonym">Hemiscyllium punctatum</name>
    <dbReference type="NCBI Taxonomy" id="137246"/>
    <lineage>
        <taxon>Eukaryota</taxon>
        <taxon>Metazoa</taxon>
        <taxon>Chordata</taxon>
        <taxon>Craniata</taxon>
        <taxon>Vertebrata</taxon>
        <taxon>Chondrichthyes</taxon>
        <taxon>Elasmobranchii</taxon>
        <taxon>Galeomorphii</taxon>
        <taxon>Galeoidea</taxon>
        <taxon>Orectolobiformes</taxon>
        <taxon>Hemiscylliidae</taxon>
        <taxon>Chiloscyllium</taxon>
    </lineage>
</organism>
<keyword evidence="1" id="KW-1015">Disulfide bond</keyword>
<dbReference type="Proteomes" id="UP000287033">
    <property type="component" value="Unassembled WGS sequence"/>
</dbReference>
<evidence type="ECO:0000313" key="3">
    <source>
        <dbReference type="Proteomes" id="UP000287033"/>
    </source>
</evidence>
<dbReference type="Gene3D" id="1.10.287.210">
    <property type="match status" value="1"/>
</dbReference>
<dbReference type="PANTHER" id="PTHR10424">
    <property type="entry name" value="VIRAL ENVELOPE PROTEIN"/>
    <property type="match status" value="1"/>
</dbReference>
<evidence type="ECO:0000313" key="2">
    <source>
        <dbReference type="EMBL" id="GCC24317.1"/>
    </source>
</evidence>
<dbReference type="SUPFAM" id="SSF58069">
    <property type="entry name" value="Virus ectodomain"/>
    <property type="match status" value="1"/>
</dbReference>
<dbReference type="Pfam" id="PF00429">
    <property type="entry name" value="TLV_coat"/>
    <property type="match status" value="1"/>
</dbReference>
<proteinExistence type="predicted"/>
<protein>
    <recommendedName>
        <fullName evidence="4">ERVV2 protein</fullName>
    </recommendedName>
</protein>
<dbReference type="STRING" id="137246.A0A401S1R1"/>
<evidence type="ECO:0000256" key="1">
    <source>
        <dbReference type="ARBA" id="ARBA00023157"/>
    </source>
</evidence>
<gene>
    <name evidence="2" type="ORF">chiPu_0002717</name>
</gene>
<reference evidence="2 3" key="1">
    <citation type="journal article" date="2018" name="Nat. Ecol. Evol.">
        <title>Shark genomes provide insights into elasmobranch evolution and the origin of vertebrates.</title>
        <authorList>
            <person name="Hara Y"/>
            <person name="Yamaguchi K"/>
            <person name="Onimaru K"/>
            <person name="Kadota M"/>
            <person name="Koyanagi M"/>
            <person name="Keeley SD"/>
            <person name="Tatsumi K"/>
            <person name="Tanaka K"/>
            <person name="Motone F"/>
            <person name="Kageyama Y"/>
            <person name="Nozu R"/>
            <person name="Adachi N"/>
            <person name="Nishimura O"/>
            <person name="Nakagawa R"/>
            <person name="Tanegashima C"/>
            <person name="Kiyatake I"/>
            <person name="Matsumoto R"/>
            <person name="Murakumo K"/>
            <person name="Nishida K"/>
            <person name="Terakita A"/>
            <person name="Kuratani S"/>
            <person name="Sato K"/>
            <person name="Hyodo S Kuraku.S."/>
        </authorList>
    </citation>
    <scope>NUCLEOTIDE SEQUENCE [LARGE SCALE GENOMIC DNA]</scope>
</reference>
<name>A0A401S1R1_CHIPU</name>
<comment type="caution">
    <text evidence="2">The sequence shown here is derived from an EMBL/GenBank/DDBJ whole genome shotgun (WGS) entry which is preliminary data.</text>
</comment>
<dbReference type="OMA" id="LECCITI"/>
<dbReference type="EMBL" id="BEZZ01000053">
    <property type="protein sequence ID" value="GCC24317.1"/>
    <property type="molecule type" value="Genomic_DNA"/>
</dbReference>
<dbReference type="PANTHER" id="PTHR10424:SF73">
    <property type="entry name" value="ENDOGENOUS RETROVIRUS GROUP FC1 ENV POLYPROTEIN-RELATED"/>
    <property type="match status" value="1"/>
</dbReference>
<keyword evidence="3" id="KW-1185">Reference proteome</keyword>
<accession>A0A401S1R1</accession>
<dbReference type="OrthoDB" id="8949317at2759"/>
<dbReference type="InterPro" id="IPR018154">
    <property type="entry name" value="TLV/ENV_coat_polyprotein"/>
</dbReference>